<feature type="transmembrane region" description="Helical" evidence="1">
    <location>
        <begin position="349"/>
        <end position="370"/>
    </location>
</feature>
<reference evidence="3 6" key="1">
    <citation type="submission" date="2019-07" db="EMBL/GenBank/DDBJ databases">
        <title>Venturia inaequalis Genome Resource.</title>
        <authorList>
            <person name="Lichtner F.J."/>
        </authorList>
    </citation>
    <scope>NUCLEOTIDE SEQUENCE [LARGE SCALE GENOMIC DNA]</scope>
    <source>
        <strain evidence="2 5">120213</strain>
        <strain evidence="4">Bline_iso_100314</strain>
        <strain evidence="3 6">DMI_063113</strain>
    </source>
</reference>
<proteinExistence type="predicted"/>
<dbReference type="Proteomes" id="UP000433883">
    <property type="component" value="Unassembled WGS sequence"/>
</dbReference>
<dbReference type="EMBL" id="WNWR01000420">
    <property type="protein sequence ID" value="KAE9979244.1"/>
    <property type="molecule type" value="Genomic_DNA"/>
</dbReference>
<dbReference type="Proteomes" id="UP000447873">
    <property type="component" value="Unassembled WGS sequence"/>
</dbReference>
<evidence type="ECO:0000313" key="6">
    <source>
        <dbReference type="Proteomes" id="UP000490939"/>
    </source>
</evidence>
<keyword evidence="1" id="KW-1133">Transmembrane helix</keyword>
<keyword evidence="1" id="KW-0812">Transmembrane</keyword>
<organism evidence="3 6">
    <name type="scientific">Venturia inaequalis</name>
    <name type="common">Apple scab fungus</name>
    <dbReference type="NCBI Taxonomy" id="5025"/>
    <lineage>
        <taxon>Eukaryota</taxon>
        <taxon>Fungi</taxon>
        <taxon>Dikarya</taxon>
        <taxon>Ascomycota</taxon>
        <taxon>Pezizomycotina</taxon>
        <taxon>Dothideomycetes</taxon>
        <taxon>Pleosporomycetidae</taxon>
        <taxon>Venturiales</taxon>
        <taxon>Venturiaceae</taxon>
        <taxon>Venturia</taxon>
    </lineage>
</organism>
<keyword evidence="6" id="KW-1185">Reference proteome</keyword>
<dbReference type="Proteomes" id="UP000490939">
    <property type="component" value="Unassembled WGS sequence"/>
</dbReference>
<evidence type="ECO:0000313" key="5">
    <source>
        <dbReference type="Proteomes" id="UP000447873"/>
    </source>
</evidence>
<protein>
    <submittedName>
        <fullName evidence="3">Uncharacterized protein</fullName>
    </submittedName>
</protein>
<evidence type="ECO:0000313" key="3">
    <source>
        <dbReference type="EMBL" id="KAE9979244.1"/>
    </source>
</evidence>
<keyword evidence="1" id="KW-0472">Membrane</keyword>
<gene>
    <name evidence="4" type="ORF">BLS_008022</name>
    <name evidence="3" type="ORF">EG327_007128</name>
    <name evidence="2" type="ORF">EG328_010950</name>
</gene>
<accession>A0A8H3UYU0</accession>
<dbReference type="AlphaFoldDB" id="A0A8H3UYU0"/>
<evidence type="ECO:0000313" key="2">
    <source>
        <dbReference type="EMBL" id="KAE9963927.1"/>
    </source>
</evidence>
<dbReference type="EMBL" id="WNWS01000760">
    <property type="protein sequence ID" value="KAE9963927.1"/>
    <property type="molecule type" value="Genomic_DNA"/>
</dbReference>
<evidence type="ECO:0000313" key="4">
    <source>
        <dbReference type="EMBL" id="KAE9980961.1"/>
    </source>
</evidence>
<comment type="caution">
    <text evidence="3">The sequence shown here is derived from an EMBL/GenBank/DDBJ whole genome shotgun (WGS) entry which is preliminary data.</text>
</comment>
<evidence type="ECO:0000256" key="1">
    <source>
        <dbReference type="SAM" id="Phobius"/>
    </source>
</evidence>
<name>A0A8H3UYU0_VENIN</name>
<sequence>MENPSEETHEKRDASRDVVFAFGPKGDYFLSTNDPKTNAHTFYVRKANIKPLKNLPLLQDIYSVAIGAEGGIFLACKSVDHTTPSWTYTGLTGLAWDLMDSRLFNKISAKHAASLEDLQRIDLVLGPKGSYFTTTKDGPVYRDIPTQLHEKIRSQALIDVKPRQVSLGQHDSYICLWDDSTISYSLNLSYTGLAEKMQEYIDKKLEPPAFIAMNPYDSYSWFLVGADGQCAWQLQNMDASAIKGIQKAALDYLQRRAREDGSSFTETMSFNGKETSWRVTPQTNLDKSYAMNRTGLAEKLPEPVLQLVAMVRTPLVGERGRRNAIVFGCASVNIALACKTRGMEWRSSLLAGGFAGAATVAGFTAGLAWAG</sequence>
<dbReference type="EMBL" id="WNWQ01000066">
    <property type="protein sequence ID" value="KAE9980961.1"/>
    <property type="molecule type" value="Genomic_DNA"/>
</dbReference>